<name>A1U7W7_MARN8</name>
<keyword evidence="1" id="KW-0614">Plasmid</keyword>
<dbReference type="RefSeq" id="WP_011783267.1">
    <property type="nucleotide sequence ID" value="NC_008738.1"/>
</dbReference>
<dbReference type="AlphaFoldDB" id="A1U7W7"/>
<dbReference type="KEGG" id="maq:Maqu_4235"/>
<geneLocation type="plasmid" evidence="1 2">
    <name>pMAQU01</name>
</geneLocation>
<organism evidence="1 2">
    <name type="scientific">Marinobacter nauticus (strain ATCC 700491 / DSM 11845 / VT8)</name>
    <name type="common">Marinobacter aquaeolei</name>
    <dbReference type="NCBI Taxonomy" id="351348"/>
    <lineage>
        <taxon>Bacteria</taxon>
        <taxon>Pseudomonadati</taxon>
        <taxon>Pseudomonadota</taxon>
        <taxon>Gammaproteobacteria</taxon>
        <taxon>Pseudomonadales</taxon>
        <taxon>Marinobacteraceae</taxon>
        <taxon>Marinobacter</taxon>
    </lineage>
</organism>
<dbReference type="OrthoDB" id="6372272at2"/>
<accession>A1U7W7</accession>
<dbReference type="HOGENOM" id="CLU_1658693_0_0_6"/>
<protein>
    <submittedName>
        <fullName evidence="1">Uncharacterized protein</fullName>
    </submittedName>
</protein>
<evidence type="ECO:0000313" key="1">
    <source>
        <dbReference type="EMBL" id="ABM21086.1"/>
    </source>
</evidence>
<dbReference type="EMBL" id="CP000515">
    <property type="protein sequence ID" value="ABM21086.1"/>
    <property type="molecule type" value="Genomic_DNA"/>
</dbReference>
<proteinExistence type="predicted"/>
<gene>
    <name evidence="1" type="ordered locus">Maqu_4235</name>
</gene>
<sequence length="159" mass="17564">MDHPFNRDLQNVLDADEAYDFLPEGSWLSGGCGLLAESLHRLISGSEIYLVGRLDQGIPDHVVVQLVYGNEAIYLDYSGVQTERELIAAWQAELPGVPVRLCSLSDALAAGLDTGEVLHQQRLVAPFCRYLVNELGVVDAERCNPDWEEDYEECGPSPC</sequence>
<reference evidence="2" key="1">
    <citation type="journal article" date="2011" name="Appl. Environ. Microbiol.">
        <title>Genomic potential of Marinobacter aquaeolei, a biogeochemical 'opportunitroph'.</title>
        <authorList>
            <person name="Singer E."/>
            <person name="Webb E.A."/>
            <person name="Nelson W.C."/>
            <person name="Heidelberg J.F."/>
            <person name="Ivanova N."/>
            <person name="Pati A."/>
            <person name="Edwards K.J."/>
        </authorList>
    </citation>
    <scope>NUCLEOTIDE SEQUENCE [LARGE SCALE GENOMIC DNA]</scope>
    <source>
        <strain evidence="2">ATCC 700491 / DSM 11845 / VT8</strain>
    </source>
</reference>
<evidence type="ECO:0000313" key="2">
    <source>
        <dbReference type="Proteomes" id="UP000000998"/>
    </source>
</evidence>
<dbReference type="Proteomes" id="UP000000998">
    <property type="component" value="Plasmid pMAQU01"/>
</dbReference>